<keyword evidence="1" id="KW-0812">Transmembrane</keyword>
<evidence type="ECO:0000313" key="4">
    <source>
        <dbReference type="Proteomes" id="UP000490922"/>
    </source>
</evidence>
<keyword evidence="1" id="KW-0472">Membrane</keyword>
<dbReference type="CDD" id="cd06433">
    <property type="entry name" value="GT_2_WfgS_like"/>
    <property type="match status" value="1"/>
</dbReference>
<accession>A0A7J5ADX9</accession>
<dbReference type="OrthoDB" id="597270at2"/>
<reference evidence="3 4" key="1">
    <citation type="submission" date="2019-09" db="EMBL/GenBank/DDBJ databases">
        <title>Flavobacterium sp. nov., isolated from glacier ice.</title>
        <authorList>
            <person name="Liu Q."/>
        </authorList>
    </citation>
    <scope>NUCLEOTIDE SEQUENCE [LARGE SCALE GENOMIC DNA]</scope>
    <source>
        <strain evidence="3 4">NBRC 112527</strain>
    </source>
</reference>
<keyword evidence="1" id="KW-1133">Transmembrane helix</keyword>
<keyword evidence="3" id="KW-0808">Transferase</keyword>
<dbReference type="Pfam" id="PF00535">
    <property type="entry name" value="Glycos_transf_2"/>
    <property type="match status" value="1"/>
</dbReference>
<dbReference type="PANTHER" id="PTHR22916:SF65">
    <property type="entry name" value="SLR1065 PROTEIN"/>
    <property type="match status" value="1"/>
</dbReference>
<dbReference type="GO" id="GO:0016758">
    <property type="term" value="F:hexosyltransferase activity"/>
    <property type="evidence" value="ECO:0007669"/>
    <property type="project" value="UniProtKB-ARBA"/>
</dbReference>
<organism evidence="3 4">
    <name type="scientific">Flavobacterium luteum</name>
    <dbReference type="NCBI Taxonomy" id="2026654"/>
    <lineage>
        <taxon>Bacteria</taxon>
        <taxon>Pseudomonadati</taxon>
        <taxon>Bacteroidota</taxon>
        <taxon>Flavobacteriia</taxon>
        <taxon>Flavobacteriales</taxon>
        <taxon>Flavobacteriaceae</taxon>
        <taxon>Flavobacterium</taxon>
    </lineage>
</organism>
<dbReference type="Gene3D" id="3.90.550.10">
    <property type="entry name" value="Spore Coat Polysaccharide Biosynthesis Protein SpsA, Chain A"/>
    <property type="match status" value="1"/>
</dbReference>
<keyword evidence="4" id="KW-1185">Reference proteome</keyword>
<name>A0A7J5ADX9_9FLAO</name>
<dbReference type="Proteomes" id="UP000490922">
    <property type="component" value="Unassembled WGS sequence"/>
</dbReference>
<sequence>MTNKMIKISIVTPSFNQGKFIEDAIESVLIQDYANFEHIIIDGCSTDNTIEVLKKYPHLIWVSEKDEGQSDALNKGFKKATGNIIGWLNSDDMYLPNTFKNVVHELTDMHVDAVYGNYKFIDSNGKITRELVTQNSKKWMSVFYCFIPSTTFFFKRKIIDQGIFIDKSFHIAMDKEFFSHIYNLGFKIKKVNSFFAHFRWHDNNKSIDTNEVKETRLLEGLEIFNRYTSFKLPKNKFGLSVYIFFMNICGVYRTISRFLKIGLYGKQ</sequence>
<dbReference type="InterPro" id="IPR029044">
    <property type="entry name" value="Nucleotide-diphossugar_trans"/>
</dbReference>
<feature type="domain" description="Glycosyltransferase 2-like" evidence="2">
    <location>
        <begin position="9"/>
        <end position="146"/>
    </location>
</feature>
<dbReference type="InterPro" id="IPR001173">
    <property type="entry name" value="Glyco_trans_2-like"/>
</dbReference>
<evidence type="ECO:0000256" key="1">
    <source>
        <dbReference type="SAM" id="Phobius"/>
    </source>
</evidence>
<dbReference type="EMBL" id="WAEM01000004">
    <property type="protein sequence ID" value="KAB1155787.1"/>
    <property type="molecule type" value="Genomic_DNA"/>
</dbReference>
<dbReference type="SUPFAM" id="SSF53448">
    <property type="entry name" value="Nucleotide-diphospho-sugar transferases"/>
    <property type="match status" value="1"/>
</dbReference>
<proteinExistence type="predicted"/>
<gene>
    <name evidence="3" type="ORF">F6464_09695</name>
</gene>
<protein>
    <submittedName>
        <fullName evidence="3">Glycosyltransferase</fullName>
    </submittedName>
</protein>
<dbReference type="PANTHER" id="PTHR22916">
    <property type="entry name" value="GLYCOSYLTRANSFERASE"/>
    <property type="match status" value="1"/>
</dbReference>
<feature type="transmembrane region" description="Helical" evidence="1">
    <location>
        <begin position="237"/>
        <end position="255"/>
    </location>
</feature>
<comment type="caution">
    <text evidence="3">The sequence shown here is derived from an EMBL/GenBank/DDBJ whole genome shotgun (WGS) entry which is preliminary data.</text>
</comment>
<evidence type="ECO:0000313" key="3">
    <source>
        <dbReference type="EMBL" id="KAB1155787.1"/>
    </source>
</evidence>
<dbReference type="AlphaFoldDB" id="A0A7J5ADX9"/>
<evidence type="ECO:0000259" key="2">
    <source>
        <dbReference type="Pfam" id="PF00535"/>
    </source>
</evidence>